<feature type="domain" description="DUF6570" evidence="1">
    <location>
        <begin position="140"/>
        <end position="267"/>
    </location>
</feature>
<protein>
    <submittedName>
        <fullName evidence="2">(apollo) hypothetical protein</fullName>
    </submittedName>
</protein>
<comment type="caution">
    <text evidence="2">The sequence shown here is derived from an EMBL/GenBank/DDBJ whole genome shotgun (WGS) entry which is preliminary data.</text>
</comment>
<dbReference type="AlphaFoldDB" id="A0A8S3WSP0"/>
<evidence type="ECO:0000313" key="3">
    <source>
        <dbReference type="Proteomes" id="UP000691718"/>
    </source>
</evidence>
<evidence type="ECO:0000313" key="2">
    <source>
        <dbReference type="EMBL" id="CAG4977189.1"/>
    </source>
</evidence>
<dbReference type="Pfam" id="PF20209">
    <property type="entry name" value="DUF6570"/>
    <property type="match status" value="1"/>
</dbReference>
<reference evidence="2" key="1">
    <citation type="submission" date="2021-04" db="EMBL/GenBank/DDBJ databases">
        <authorList>
            <person name="Tunstrom K."/>
        </authorList>
    </citation>
    <scope>NUCLEOTIDE SEQUENCE</scope>
</reference>
<evidence type="ECO:0000259" key="1">
    <source>
        <dbReference type="Pfam" id="PF20209"/>
    </source>
</evidence>
<organism evidence="2 3">
    <name type="scientific">Parnassius apollo</name>
    <name type="common">Apollo butterfly</name>
    <name type="synonym">Papilio apollo</name>
    <dbReference type="NCBI Taxonomy" id="110799"/>
    <lineage>
        <taxon>Eukaryota</taxon>
        <taxon>Metazoa</taxon>
        <taxon>Ecdysozoa</taxon>
        <taxon>Arthropoda</taxon>
        <taxon>Hexapoda</taxon>
        <taxon>Insecta</taxon>
        <taxon>Pterygota</taxon>
        <taxon>Neoptera</taxon>
        <taxon>Endopterygota</taxon>
        <taxon>Lepidoptera</taxon>
        <taxon>Glossata</taxon>
        <taxon>Ditrysia</taxon>
        <taxon>Papilionoidea</taxon>
        <taxon>Papilionidae</taxon>
        <taxon>Parnassiinae</taxon>
        <taxon>Parnassini</taxon>
        <taxon>Parnassius</taxon>
        <taxon>Parnassius</taxon>
    </lineage>
</organism>
<keyword evidence="3" id="KW-1185">Reference proteome</keyword>
<name>A0A8S3WSP0_PARAO</name>
<proteinExistence type="predicted"/>
<accession>A0A8S3WSP0</accession>
<dbReference type="InterPro" id="IPR046700">
    <property type="entry name" value="DUF6570"/>
</dbReference>
<dbReference type="EMBL" id="CAJQZP010000693">
    <property type="protein sequence ID" value="CAG4977189.1"/>
    <property type="molecule type" value="Genomic_DNA"/>
</dbReference>
<dbReference type="Proteomes" id="UP000691718">
    <property type="component" value="Unassembled WGS sequence"/>
</dbReference>
<gene>
    <name evidence="2" type="ORF">PAPOLLO_LOCUS9365</name>
</gene>
<sequence>MTASETPEEYEARLTKQRERYTQMIASETPEEYEARLTKQRERYTQMIASETPEEYEARLTKQRERYTQMVASETPEEYEVRLIQSRERQRSWVQKRLNIAIRVRYNAAALTYLPVELTSKISLLLCSRYQTHVTSNKTTAPPKAYWNNLDPGSIPDVIQTLTQAEQRLLCRIIPFVKIVKFSGLYGQYGFRGQAVLFAQDIFEVSERLPSMLPRSASQVGIIVVTERLENLNITREFTICREKVYSALRWLIRNNPLYKDVRIDDNSQISDQELVRLSVPELSEDEASERNENEIRNAFIPINNVARIIRASWHQGDYNVFTSRYAGVQCSAMSLANIVRAAILSPNQWDVNILNANMLAGDSLYCWIRTQLDPTELDETGYLEIRNFHIVRQSLQMYECRFSIEYDEDTLLFGSLQDSANTNNIGITLHTALNRLFDSHSSGILTDKYYFADSHSCGPKGKPTPENGKACVIECDNLQELCRICKRCLGSRNIAYTLTRVDVHLRENIITRQGVKVQQQEDAITHQDVQVQQPLSNLRSETIPIQTSVMLRIDSVQPDVEDELEVSENVNEIRRKTNNNIVNEAYELKAEEFAWYQLFPYGKNGLKEQRPVNISPLDYYQFRLLGADVRFSATITYSMLYQCLSTIELNQPLQLVLEKLKVKTAIEWKTCTYI</sequence>
<dbReference type="OrthoDB" id="416437at2759"/>